<comment type="caution">
    <text evidence="1">The sequence shown here is derived from an EMBL/GenBank/DDBJ whole genome shotgun (WGS) entry which is preliminary data.</text>
</comment>
<sequence length="159" mass="18919">MTWKEAFRQQAISDYEVFIHLKAQPQIPMCHRLHYLQMATEKLAKFFMLTGNESLDEKSHLVLVSFLRMLPSRPEIRDRLKFSNNPKQFKSYIDKIIPWAERIQNLVPVGGIERLNPEYPWLNGRSEVECPAIYSYPEIPWHEVIRFSTFIQNLIRITN</sequence>
<dbReference type="EMBL" id="SOCA01000009">
    <property type="protein sequence ID" value="TDU66182.1"/>
    <property type="molecule type" value="Genomic_DNA"/>
</dbReference>
<evidence type="ECO:0000313" key="1">
    <source>
        <dbReference type="EMBL" id="TDU66182.1"/>
    </source>
</evidence>
<evidence type="ECO:0008006" key="3">
    <source>
        <dbReference type="Google" id="ProtNLM"/>
    </source>
</evidence>
<organism evidence="1 2">
    <name type="scientific">Prosthecobacter fusiformis</name>
    <dbReference type="NCBI Taxonomy" id="48464"/>
    <lineage>
        <taxon>Bacteria</taxon>
        <taxon>Pseudomonadati</taxon>
        <taxon>Verrucomicrobiota</taxon>
        <taxon>Verrucomicrobiia</taxon>
        <taxon>Verrucomicrobiales</taxon>
        <taxon>Verrucomicrobiaceae</taxon>
        <taxon>Prosthecobacter</taxon>
    </lineage>
</organism>
<evidence type="ECO:0000313" key="2">
    <source>
        <dbReference type="Proteomes" id="UP000295662"/>
    </source>
</evidence>
<proteinExistence type="predicted"/>
<keyword evidence="2" id="KW-1185">Reference proteome</keyword>
<gene>
    <name evidence="1" type="ORF">EI77_03921</name>
</gene>
<protein>
    <recommendedName>
        <fullName evidence="3">HEPN domain-containing protein</fullName>
    </recommendedName>
</protein>
<dbReference type="Proteomes" id="UP000295662">
    <property type="component" value="Unassembled WGS sequence"/>
</dbReference>
<dbReference type="RefSeq" id="WP_133796917.1">
    <property type="nucleotide sequence ID" value="NZ_SOCA01000009.1"/>
</dbReference>
<dbReference type="AlphaFoldDB" id="A0A4R7RLM1"/>
<dbReference type="OrthoDB" id="286158at2"/>
<name>A0A4R7RLM1_9BACT</name>
<accession>A0A4R7RLM1</accession>
<reference evidence="1 2" key="1">
    <citation type="submission" date="2019-03" db="EMBL/GenBank/DDBJ databases">
        <title>Genomic Encyclopedia of Archaeal and Bacterial Type Strains, Phase II (KMG-II): from individual species to whole genera.</title>
        <authorList>
            <person name="Goeker M."/>
        </authorList>
    </citation>
    <scope>NUCLEOTIDE SEQUENCE [LARGE SCALE GENOMIC DNA]</scope>
    <source>
        <strain evidence="1 2">ATCC 25309</strain>
    </source>
</reference>